<proteinExistence type="predicted"/>
<dbReference type="Gene3D" id="1.10.150.240">
    <property type="entry name" value="Putative phosphatase, domain 2"/>
    <property type="match status" value="1"/>
</dbReference>
<dbReference type="NCBIfam" id="TIGR02254">
    <property type="entry name" value="YjjG_YfnB"/>
    <property type="match status" value="1"/>
</dbReference>
<dbReference type="STRING" id="573058.SAMN00017477_1837"/>
<dbReference type="NCBIfam" id="TIGR01549">
    <property type="entry name" value="HAD-SF-IA-v1"/>
    <property type="match status" value="1"/>
</dbReference>
<reference evidence="2" key="1">
    <citation type="submission" date="2017-04" db="EMBL/GenBank/DDBJ databases">
        <authorList>
            <person name="Varghese N."/>
            <person name="Submissions S."/>
        </authorList>
    </citation>
    <scope>NUCLEOTIDE SEQUENCE [LARGE SCALE GENOMIC DNA]</scope>
    <source>
        <strain evidence="2">DSM 20463</strain>
    </source>
</reference>
<dbReference type="SFLD" id="SFLDG01129">
    <property type="entry name" value="C1.5:_HAD__Beta-PGM__Phosphata"/>
    <property type="match status" value="1"/>
</dbReference>
<dbReference type="InterPro" id="IPR011951">
    <property type="entry name" value="HAD-SF_hydro_IA_YjjG/PynA"/>
</dbReference>
<dbReference type="InterPro" id="IPR023198">
    <property type="entry name" value="PGP-like_dom2"/>
</dbReference>
<organism evidence="1 2">
    <name type="scientific">Peptoniphilus asaccharolyticus DSM 20463</name>
    <dbReference type="NCBI Taxonomy" id="573058"/>
    <lineage>
        <taxon>Bacteria</taxon>
        <taxon>Bacillati</taxon>
        <taxon>Bacillota</taxon>
        <taxon>Tissierellia</taxon>
        <taxon>Tissierellales</taxon>
        <taxon>Peptoniphilaceae</taxon>
        <taxon>Peptoniphilus</taxon>
    </lineage>
</organism>
<accession>A0A1W1VE17</accession>
<gene>
    <name evidence="1" type="ORF">SAMN00017477_1837</name>
</gene>
<dbReference type="EMBL" id="FWWR01000012">
    <property type="protein sequence ID" value="SMB91687.1"/>
    <property type="molecule type" value="Genomic_DNA"/>
</dbReference>
<dbReference type="GO" id="GO:0008253">
    <property type="term" value="F:5'-nucleotidase activity"/>
    <property type="evidence" value="ECO:0007669"/>
    <property type="project" value="InterPro"/>
</dbReference>
<dbReference type="InterPro" id="IPR036412">
    <property type="entry name" value="HAD-like_sf"/>
</dbReference>
<dbReference type="Pfam" id="PF00702">
    <property type="entry name" value="Hydrolase"/>
    <property type="match status" value="1"/>
</dbReference>
<keyword evidence="2" id="KW-1185">Reference proteome</keyword>
<dbReference type="Gene3D" id="3.40.50.1000">
    <property type="entry name" value="HAD superfamily/HAD-like"/>
    <property type="match status" value="1"/>
</dbReference>
<dbReference type="OrthoDB" id="9802350at2"/>
<dbReference type="PANTHER" id="PTHR47478:SF1">
    <property type="entry name" value="PYRIMIDINE 5'-NUCLEOTIDASE YJJG"/>
    <property type="match status" value="1"/>
</dbReference>
<evidence type="ECO:0000313" key="1">
    <source>
        <dbReference type="EMBL" id="SMB91687.1"/>
    </source>
</evidence>
<sequence length="224" mass="25906">MYEIILIDLDNTILDFNAAEENSIRHLFEIYGVENNRENLEKYRKINVYMWGELEKGNMSKEEILTKRFEEFFKLFGIDVDGNDAEDIFRSHLDRNSQLIDGARELLLSLKQMDKRVYTASNGVYSTQLKRMTDANIYNLFDGHFISEKVGFEKPDKGFFEFCFKNIEGANFQNTIMVGDRIESDINGAKNFGIDSCHFDIGKNNDVSGATYVINKLTDLLKIV</sequence>
<evidence type="ECO:0000313" key="2">
    <source>
        <dbReference type="Proteomes" id="UP000192368"/>
    </source>
</evidence>
<dbReference type="SFLD" id="SFLDS00003">
    <property type="entry name" value="Haloacid_Dehalogenase"/>
    <property type="match status" value="1"/>
</dbReference>
<dbReference type="InterPro" id="IPR023214">
    <property type="entry name" value="HAD_sf"/>
</dbReference>
<protein>
    <submittedName>
        <fullName evidence="1">2-haloacid dehalogenase</fullName>
    </submittedName>
</protein>
<dbReference type="InterPro" id="IPR052550">
    <property type="entry name" value="Pyrimidine_5'-ntase_YjjG"/>
</dbReference>
<dbReference type="RefSeq" id="WP_084231370.1">
    <property type="nucleotide sequence ID" value="NZ_FWWR01000012.1"/>
</dbReference>
<dbReference type="SUPFAM" id="SSF56784">
    <property type="entry name" value="HAD-like"/>
    <property type="match status" value="1"/>
</dbReference>
<dbReference type="InterPro" id="IPR006439">
    <property type="entry name" value="HAD-SF_hydro_IA"/>
</dbReference>
<dbReference type="PANTHER" id="PTHR47478">
    <property type="match status" value="1"/>
</dbReference>
<dbReference type="Proteomes" id="UP000192368">
    <property type="component" value="Unassembled WGS sequence"/>
</dbReference>
<dbReference type="AlphaFoldDB" id="A0A1W1VE17"/>
<name>A0A1W1VE17_PEPAS</name>